<evidence type="ECO:0000259" key="5">
    <source>
        <dbReference type="SMART" id="SM00478"/>
    </source>
</evidence>
<dbReference type="GO" id="GO:0032131">
    <property type="term" value="F:alkylated DNA binding"/>
    <property type="evidence" value="ECO:0007669"/>
    <property type="project" value="TreeGrafter"/>
</dbReference>
<evidence type="ECO:0000313" key="7">
    <source>
        <dbReference type="Proteomes" id="UP001219567"/>
    </source>
</evidence>
<evidence type="ECO:0000313" key="6">
    <source>
        <dbReference type="EMBL" id="WFC99484.1"/>
    </source>
</evidence>
<feature type="compositionally biased region" description="Low complexity" evidence="4">
    <location>
        <begin position="1"/>
        <end position="17"/>
    </location>
</feature>
<dbReference type="CDD" id="cd00056">
    <property type="entry name" value="ENDO3c"/>
    <property type="match status" value="1"/>
</dbReference>
<gene>
    <name evidence="6" type="ORF">MYAM1_002229</name>
</gene>
<reference evidence="6 7" key="1">
    <citation type="submission" date="2023-03" db="EMBL/GenBank/DDBJ databases">
        <title>Mating type loci evolution in Malassezia.</title>
        <authorList>
            <person name="Coelho M.A."/>
        </authorList>
    </citation>
    <scope>NUCLEOTIDE SEQUENCE [LARGE SCALE GENOMIC DNA]</scope>
    <source>
        <strain evidence="6 7">CBS 9725</strain>
    </source>
</reference>
<dbReference type="Pfam" id="PF00730">
    <property type="entry name" value="HhH-GPD"/>
    <property type="match status" value="1"/>
</dbReference>
<evidence type="ECO:0000256" key="1">
    <source>
        <dbReference type="ARBA" id="ARBA00010817"/>
    </source>
</evidence>
<dbReference type="GO" id="GO:0032993">
    <property type="term" value="C:protein-DNA complex"/>
    <property type="evidence" value="ECO:0007669"/>
    <property type="project" value="TreeGrafter"/>
</dbReference>
<dbReference type="SUPFAM" id="SSF48150">
    <property type="entry name" value="DNA-glycosylase"/>
    <property type="match status" value="1"/>
</dbReference>
<evidence type="ECO:0000256" key="2">
    <source>
        <dbReference type="ARBA" id="ARBA00022763"/>
    </source>
</evidence>
<accession>A0AAJ5YS84</accession>
<dbReference type="PANTHER" id="PTHR43003:SF5">
    <property type="entry name" value="DNA-3-METHYLADENINE GLYCOSYLASE"/>
    <property type="match status" value="1"/>
</dbReference>
<dbReference type="EMBL" id="CP119944">
    <property type="protein sequence ID" value="WFC99484.1"/>
    <property type="molecule type" value="Genomic_DNA"/>
</dbReference>
<dbReference type="GO" id="GO:0006285">
    <property type="term" value="P:base-excision repair, AP site formation"/>
    <property type="evidence" value="ECO:0007669"/>
    <property type="project" value="UniProtKB-ARBA"/>
</dbReference>
<dbReference type="EC" id="3.2.2.21" evidence="6"/>
<keyword evidence="2" id="KW-0227">DNA damage</keyword>
<protein>
    <submittedName>
        <fullName evidence="6">DNA-3-methyladenine glycosylase II</fullName>
        <ecNumber evidence="6">3.2.2.21</ecNumber>
    </submittedName>
</protein>
<dbReference type="SMART" id="SM00478">
    <property type="entry name" value="ENDO3c"/>
    <property type="match status" value="1"/>
</dbReference>
<proteinExistence type="inferred from homology"/>
<dbReference type="InterPro" id="IPR011257">
    <property type="entry name" value="DNA_glycosylase"/>
</dbReference>
<evidence type="ECO:0000256" key="3">
    <source>
        <dbReference type="ARBA" id="ARBA00023204"/>
    </source>
</evidence>
<dbReference type="Gene3D" id="1.10.1670.40">
    <property type="match status" value="2"/>
</dbReference>
<evidence type="ECO:0000256" key="4">
    <source>
        <dbReference type="SAM" id="MobiDB-lite"/>
    </source>
</evidence>
<keyword evidence="6" id="KW-0378">Hydrolase</keyword>
<sequence length="392" mass="43933">MAGSAASTSARRSQRISNGVKAATLLSASKVTEEKAHDATQVASAHKIQPARAAVSQSSAPISSKSVRANPTKNSDESPAPPAKKPRAAKASKEEEIERPLLSMDQVSLCTTLQQPRLTFDLAEARKHLCEVDPRFKPLFAQMDLKLYKEIQEGELKELNLFRVLTTSIIGQKVSWMSARSVFYKFCRIFAPELEENPDFATLNRELLPFPSPLTVLETDDQPLRTAGISGMKVRYIRDVARRFADGRLDVRTISQMTHEECVQELIQAKGVGRWTAEMLLMFALRSPDVLPVGDIGVQRGMVNFYLSGLTGPRLIERKRKAEIQEQDIDSSYVHDLPFPSTLLSLSELRARANGKKTKKGMYLDEQEMEQLAEPWMPYRSVACMFLWYLVG</sequence>
<dbReference type="PANTHER" id="PTHR43003">
    <property type="entry name" value="DNA-3-METHYLADENINE GLYCOSYLASE"/>
    <property type="match status" value="1"/>
</dbReference>
<dbReference type="GO" id="GO:0006307">
    <property type="term" value="P:DNA alkylation repair"/>
    <property type="evidence" value="ECO:0007669"/>
    <property type="project" value="TreeGrafter"/>
</dbReference>
<dbReference type="Proteomes" id="UP001219567">
    <property type="component" value="Chromosome 2"/>
</dbReference>
<name>A0AAJ5YS84_9BASI</name>
<keyword evidence="3" id="KW-0234">DNA repair</keyword>
<dbReference type="GO" id="GO:0043916">
    <property type="term" value="F:DNA-7-methylguanine glycosylase activity"/>
    <property type="evidence" value="ECO:0007669"/>
    <property type="project" value="TreeGrafter"/>
</dbReference>
<dbReference type="InterPro" id="IPR051912">
    <property type="entry name" value="Alkylbase_DNA_Glycosylase/TA"/>
</dbReference>
<feature type="domain" description="HhH-GPD" evidence="5">
    <location>
        <begin position="170"/>
        <end position="352"/>
    </location>
</feature>
<dbReference type="FunFam" id="1.10.340.30:FF:000004">
    <property type="entry name" value="DNA-3-methyladenine glycosylase II"/>
    <property type="match status" value="1"/>
</dbReference>
<dbReference type="AlphaFoldDB" id="A0AAJ5YS84"/>
<dbReference type="Gene3D" id="1.10.340.30">
    <property type="entry name" value="Hypothetical protein, domain 2"/>
    <property type="match status" value="1"/>
</dbReference>
<dbReference type="InterPro" id="IPR003265">
    <property type="entry name" value="HhH-GPD_domain"/>
</dbReference>
<keyword evidence="7" id="KW-1185">Reference proteome</keyword>
<dbReference type="GO" id="GO:0005634">
    <property type="term" value="C:nucleus"/>
    <property type="evidence" value="ECO:0007669"/>
    <property type="project" value="TreeGrafter"/>
</dbReference>
<feature type="compositionally biased region" description="Polar residues" evidence="4">
    <location>
        <begin position="55"/>
        <end position="73"/>
    </location>
</feature>
<feature type="region of interest" description="Disordered" evidence="4">
    <location>
        <begin position="1"/>
        <end position="96"/>
    </location>
</feature>
<keyword evidence="6" id="KW-0326">Glycosidase</keyword>
<comment type="similarity">
    <text evidence="1">Belongs to the alkylbase DNA glycosidase AlkA family.</text>
</comment>
<organism evidence="6 7">
    <name type="scientific">Malassezia yamatoensis</name>
    <dbReference type="NCBI Taxonomy" id="253288"/>
    <lineage>
        <taxon>Eukaryota</taxon>
        <taxon>Fungi</taxon>
        <taxon>Dikarya</taxon>
        <taxon>Basidiomycota</taxon>
        <taxon>Ustilaginomycotina</taxon>
        <taxon>Malasseziomycetes</taxon>
        <taxon>Malasseziales</taxon>
        <taxon>Malasseziaceae</taxon>
        <taxon>Malassezia</taxon>
    </lineage>
</organism>
<dbReference type="GO" id="GO:0008725">
    <property type="term" value="F:DNA-3-methyladenine glycosylase activity"/>
    <property type="evidence" value="ECO:0007669"/>
    <property type="project" value="TreeGrafter"/>
</dbReference>